<dbReference type="KEGG" id="vg:55003761"/>
<dbReference type="EMBL" id="MH727556">
    <property type="protein sequence ID" value="AYB70196.1"/>
    <property type="molecule type" value="Genomic_DNA"/>
</dbReference>
<evidence type="ECO:0000313" key="2">
    <source>
        <dbReference type="Proteomes" id="UP000279330"/>
    </source>
</evidence>
<protein>
    <submittedName>
        <fullName evidence="1">Uncharacterized protein</fullName>
    </submittedName>
</protein>
<reference evidence="1 2" key="1">
    <citation type="submission" date="2018-08" db="EMBL/GenBank/DDBJ databases">
        <authorList>
            <person name="Miller G.E."/>
            <person name="Abrahams R."/>
            <person name="Bazan D.C."/>
            <person name="Beglau B.C."/>
            <person name="Blaylock E.C."/>
            <person name="Choi J.D."/>
            <person name="Grewal S.K."/>
            <person name="Hernandez E.V."/>
            <person name="Kim D.J."/>
            <person name="Kim K."/>
            <person name="Lee Y."/>
            <person name="Linde M.K."/>
            <person name="Lopez M.B."/>
            <person name="Pangalila E."/>
            <person name="Parker M.A."/>
            <person name="Specht R.C."/>
            <person name="Teng M.C."/>
            <person name="Toledo B."/>
            <person name="Tran S."/>
            <person name="Yu H."/>
            <person name="Kalaj N."/>
            <person name="Muthiah A.S."/>
            <person name="Dean N.S."/>
            <person name="Diaz A."/>
            <person name="Garlena R.A."/>
            <person name="Russell D.A."/>
            <person name="Pope W.H."/>
            <person name="Jacobs-Sera D."/>
            <person name="Hatfull G.F."/>
        </authorList>
    </citation>
    <scope>NUCLEOTIDE SEQUENCE [LARGE SCALE GENOMIC DNA]</scope>
</reference>
<sequence length="115" mass="12859">MTELKLKTERKATTEEVDDLVFGTGALSLPWWHSAHRTPQGYRFRFDHPDHEEGTFKGNRWVSNQQILNAAGRFLAEGRGGDDAREMMSDSIGYADAVAADVILQYAVLGEIVYG</sequence>
<dbReference type="RefSeq" id="YP_009812692.1">
    <property type="nucleotide sequence ID" value="NC_048068.1"/>
</dbReference>
<name>A0A385UGD0_9CAUD</name>
<keyword evidence="2" id="KW-1185">Reference proteome</keyword>
<gene>
    <name evidence="1" type="primary">87</name>
    <name evidence="1" type="ORF">SEA_ONEIAGILLIAN_86</name>
</gene>
<dbReference type="Proteomes" id="UP000279330">
    <property type="component" value="Segment"/>
</dbReference>
<accession>A0A385UGD0</accession>
<proteinExistence type="predicted"/>
<evidence type="ECO:0000313" key="1">
    <source>
        <dbReference type="EMBL" id="AYB70196.1"/>
    </source>
</evidence>
<organism evidence="1 2">
    <name type="scientific">Microbacterium phage OneinaGillian</name>
    <dbReference type="NCBI Taxonomy" id="2301604"/>
    <lineage>
        <taxon>Viruses</taxon>
        <taxon>Duplodnaviria</taxon>
        <taxon>Heunggongvirae</taxon>
        <taxon>Uroviricota</taxon>
        <taxon>Caudoviricetes</taxon>
        <taxon>Gillianvirus</taxon>
        <taxon>Gillianvirus oneinagillian</taxon>
    </lineage>
</organism>
<dbReference type="GeneID" id="55003761"/>